<name>A0A1M5KA81_9FIRM</name>
<organism evidence="11 12">
    <name type="scientific">Asaccharospora irregularis DSM 2635</name>
    <dbReference type="NCBI Taxonomy" id="1121321"/>
    <lineage>
        <taxon>Bacteria</taxon>
        <taxon>Bacillati</taxon>
        <taxon>Bacillota</taxon>
        <taxon>Clostridia</taxon>
        <taxon>Peptostreptococcales</taxon>
        <taxon>Peptostreptococcaceae</taxon>
        <taxon>Asaccharospora</taxon>
    </lineage>
</organism>
<evidence type="ECO:0000313" key="11">
    <source>
        <dbReference type="EMBL" id="SHG49399.1"/>
    </source>
</evidence>
<evidence type="ECO:0000256" key="2">
    <source>
        <dbReference type="ARBA" id="ARBA00009306"/>
    </source>
</evidence>
<accession>A0A1M5KA81</accession>
<evidence type="ECO:0000256" key="4">
    <source>
        <dbReference type="ARBA" id="ARBA00022475"/>
    </source>
</evidence>
<dbReference type="RefSeq" id="WP_073123666.1">
    <property type="nucleotide sequence ID" value="NZ_BAABCH010000028.1"/>
</dbReference>
<dbReference type="AlphaFoldDB" id="A0A1M5KA81"/>
<dbReference type="InterPro" id="IPR000515">
    <property type="entry name" value="MetI-like"/>
</dbReference>
<evidence type="ECO:0000256" key="9">
    <source>
        <dbReference type="RuleBase" id="RU363032"/>
    </source>
</evidence>
<proteinExistence type="inferred from homology"/>
<keyword evidence="3 9" id="KW-0813">Transport</keyword>
<feature type="transmembrane region" description="Helical" evidence="9">
    <location>
        <begin position="64"/>
        <end position="85"/>
    </location>
</feature>
<keyword evidence="4" id="KW-1003">Cell membrane</keyword>
<feature type="domain" description="ABC transmembrane type-1" evidence="10">
    <location>
        <begin position="26"/>
        <end position="214"/>
    </location>
</feature>
<dbReference type="GO" id="GO:0043190">
    <property type="term" value="C:ATP-binding cassette (ABC) transporter complex"/>
    <property type="evidence" value="ECO:0007669"/>
    <property type="project" value="InterPro"/>
</dbReference>
<keyword evidence="5 9" id="KW-0812">Transmembrane</keyword>
<dbReference type="InterPro" id="IPR043429">
    <property type="entry name" value="ArtM/GltK/GlnP/TcyL/YhdX-like"/>
</dbReference>
<dbReference type="EMBL" id="FQWX01000002">
    <property type="protein sequence ID" value="SHG49399.1"/>
    <property type="molecule type" value="Genomic_DNA"/>
</dbReference>
<reference evidence="12" key="1">
    <citation type="submission" date="2016-11" db="EMBL/GenBank/DDBJ databases">
        <authorList>
            <person name="Varghese N."/>
            <person name="Submissions S."/>
        </authorList>
    </citation>
    <scope>NUCLEOTIDE SEQUENCE [LARGE SCALE GENOMIC DNA]</scope>
    <source>
        <strain evidence="12">DSM 2635</strain>
    </source>
</reference>
<dbReference type="SUPFAM" id="SSF161098">
    <property type="entry name" value="MetI-like"/>
    <property type="match status" value="1"/>
</dbReference>
<feature type="transmembrane region" description="Helical" evidence="9">
    <location>
        <begin position="193"/>
        <end position="213"/>
    </location>
</feature>
<keyword evidence="7 9" id="KW-1133">Transmembrane helix</keyword>
<evidence type="ECO:0000256" key="7">
    <source>
        <dbReference type="ARBA" id="ARBA00022989"/>
    </source>
</evidence>
<evidence type="ECO:0000259" key="10">
    <source>
        <dbReference type="PROSITE" id="PS50928"/>
    </source>
</evidence>
<evidence type="ECO:0000256" key="1">
    <source>
        <dbReference type="ARBA" id="ARBA00004651"/>
    </source>
</evidence>
<evidence type="ECO:0000256" key="8">
    <source>
        <dbReference type="ARBA" id="ARBA00023136"/>
    </source>
</evidence>
<dbReference type="Pfam" id="PF00528">
    <property type="entry name" value="BPD_transp_1"/>
    <property type="match status" value="1"/>
</dbReference>
<dbReference type="InterPro" id="IPR010065">
    <property type="entry name" value="AA_ABC_transptr_permease_3TM"/>
</dbReference>
<keyword evidence="12" id="KW-1185">Reference proteome</keyword>
<dbReference type="PANTHER" id="PTHR30614">
    <property type="entry name" value="MEMBRANE COMPONENT OF AMINO ACID ABC TRANSPORTER"/>
    <property type="match status" value="1"/>
</dbReference>
<comment type="subcellular location">
    <subcellularLocation>
        <location evidence="1 9">Cell membrane</location>
        <topology evidence="1 9">Multi-pass membrane protein</topology>
    </subcellularLocation>
</comment>
<dbReference type="STRING" id="1121321.SAMN04488530_102177"/>
<gene>
    <name evidence="11" type="ORF">SAMN04488530_102177</name>
</gene>
<comment type="similarity">
    <text evidence="2 9">Belongs to the binding-protein-dependent transport system permease family.</text>
</comment>
<evidence type="ECO:0000256" key="6">
    <source>
        <dbReference type="ARBA" id="ARBA00022970"/>
    </source>
</evidence>
<dbReference type="Proteomes" id="UP000243255">
    <property type="component" value="Unassembled WGS sequence"/>
</dbReference>
<dbReference type="CDD" id="cd06261">
    <property type="entry name" value="TM_PBP2"/>
    <property type="match status" value="1"/>
</dbReference>
<dbReference type="PROSITE" id="PS50928">
    <property type="entry name" value="ABC_TM1"/>
    <property type="match status" value="1"/>
</dbReference>
<evidence type="ECO:0000313" key="12">
    <source>
        <dbReference type="Proteomes" id="UP000243255"/>
    </source>
</evidence>
<keyword evidence="8 9" id="KW-0472">Membrane</keyword>
<protein>
    <submittedName>
        <fullName evidence="11">Amino acid ABC transporter membrane protein, PAAT family</fullName>
    </submittedName>
</protein>
<keyword evidence="6" id="KW-0029">Amino-acid transport</keyword>
<evidence type="ECO:0000256" key="5">
    <source>
        <dbReference type="ARBA" id="ARBA00022692"/>
    </source>
</evidence>
<dbReference type="Gene3D" id="1.10.3720.10">
    <property type="entry name" value="MetI-like"/>
    <property type="match status" value="1"/>
</dbReference>
<dbReference type="OrthoDB" id="9787841at2"/>
<dbReference type="PANTHER" id="PTHR30614:SF0">
    <property type="entry name" value="L-CYSTINE TRANSPORT SYSTEM PERMEASE PROTEIN TCYL"/>
    <property type="match status" value="1"/>
</dbReference>
<feature type="transmembrane region" description="Helical" evidence="9">
    <location>
        <begin position="28"/>
        <end position="52"/>
    </location>
</feature>
<evidence type="ECO:0000256" key="3">
    <source>
        <dbReference type="ARBA" id="ARBA00022448"/>
    </source>
</evidence>
<sequence>MNFDDRALRIIDILANSFLPLVEAGLKFTVPLTLISFTLGLILALATALARISNFKPLVLLARFYVWIIRGTPLLVQLFIIFYGLPASGITLDALTAAIIGFTLNVGAYNSEVIRAAILSIPKGQWEAAYSVGMTNNQALRRVILPQAARVSVPPLFNSFISLIKDTSLAATITVTEMFQIAQRITAATYEPLWMYIEVAFVYLMFCSVLSAVQNKMEKRLERYVTK</sequence>
<dbReference type="FunFam" id="1.10.3720.10:FF:000009">
    <property type="entry name" value="Amino acid ABC transporter permease"/>
    <property type="match status" value="1"/>
</dbReference>
<dbReference type="InterPro" id="IPR035906">
    <property type="entry name" value="MetI-like_sf"/>
</dbReference>
<dbReference type="GO" id="GO:0015184">
    <property type="term" value="F:L-cystine transmembrane transporter activity"/>
    <property type="evidence" value="ECO:0007669"/>
    <property type="project" value="TreeGrafter"/>
</dbReference>
<dbReference type="NCBIfam" id="TIGR01726">
    <property type="entry name" value="HEQRo_perm_3TM"/>
    <property type="match status" value="1"/>
</dbReference>